<feature type="region of interest" description="Disordered" evidence="9">
    <location>
        <begin position="459"/>
        <end position="497"/>
    </location>
</feature>
<dbReference type="PROSITE" id="PS00108">
    <property type="entry name" value="PROTEIN_KINASE_ST"/>
    <property type="match status" value="1"/>
</dbReference>
<dbReference type="PANTHER" id="PTHR24349">
    <property type="entry name" value="SERINE/THREONINE-PROTEIN KINASE"/>
    <property type="match status" value="1"/>
</dbReference>
<protein>
    <submittedName>
        <fullName evidence="12">Ca2 /calmodulin-dependent protein kinase, EF-Hand protein superfamily</fullName>
    </submittedName>
</protein>
<keyword evidence="3" id="KW-0808">Transferase</keyword>
<keyword evidence="5 12" id="KW-0418">Kinase</keyword>
<dbReference type="AlphaFoldDB" id="A0A0F7SEF4"/>
<evidence type="ECO:0000256" key="4">
    <source>
        <dbReference type="ARBA" id="ARBA00022741"/>
    </source>
</evidence>
<evidence type="ECO:0000256" key="2">
    <source>
        <dbReference type="ARBA" id="ARBA00022527"/>
    </source>
</evidence>
<dbReference type="PROSITE" id="PS50889">
    <property type="entry name" value="S4"/>
    <property type="match status" value="1"/>
</dbReference>
<dbReference type="InterPro" id="IPR050205">
    <property type="entry name" value="CDPK_Ser/Thr_kinases"/>
</dbReference>
<evidence type="ECO:0000256" key="1">
    <source>
        <dbReference type="ARBA" id="ARBA00005575"/>
    </source>
</evidence>
<evidence type="ECO:0000256" key="8">
    <source>
        <dbReference type="PROSITE-ProRule" id="PRU10141"/>
    </source>
</evidence>
<evidence type="ECO:0000256" key="3">
    <source>
        <dbReference type="ARBA" id="ARBA00022679"/>
    </source>
</evidence>
<keyword evidence="4 8" id="KW-0547">Nucleotide-binding</keyword>
<evidence type="ECO:0000313" key="12">
    <source>
        <dbReference type="EMBL" id="CDZ96701.1"/>
    </source>
</evidence>
<dbReference type="InterPro" id="IPR011009">
    <property type="entry name" value="Kinase-like_dom_sf"/>
</dbReference>
<keyword evidence="2" id="KW-0723">Serine/threonine-protein kinase</keyword>
<feature type="binding site" evidence="8">
    <location>
        <position position="250"/>
    </location>
    <ligand>
        <name>ATP</name>
        <dbReference type="ChEBI" id="CHEBI:30616"/>
    </ligand>
</feature>
<accession>A0A0F7SEF4</accession>
<dbReference type="InterPro" id="IPR000719">
    <property type="entry name" value="Prot_kinase_dom"/>
</dbReference>
<evidence type="ECO:0000256" key="9">
    <source>
        <dbReference type="SAM" id="MobiDB-lite"/>
    </source>
</evidence>
<reference evidence="12" key="1">
    <citation type="submission" date="2014-08" db="EMBL/GenBank/DDBJ databases">
        <authorList>
            <person name="Sharma Rahul"/>
            <person name="Thines Marco"/>
        </authorList>
    </citation>
    <scope>NUCLEOTIDE SEQUENCE</scope>
</reference>
<dbReference type="CDD" id="cd22670">
    <property type="entry name" value="FHA_MEK1-like"/>
    <property type="match status" value="1"/>
</dbReference>
<evidence type="ECO:0000256" key="6">
    <source>
        <dbReference type="ARBA" id="ARBA00022840"/>
    </source>
</evidence>
<dbReference type="PROSITE" id="PS50011">
    <property type="entry name" value="PROTEIN_KINASE_DOM"/>
    <property type="match status" value="1"/>
</dbReference>
<evidence type="ECO:0000256" key="5">
    <source>
        <dbReference type="ARBA" id="ARBA00022777"/>
    </source>
</evidence>
<dbReference type="InterPro" id="IPR008271">
    <property type="entry name" value="Ser/Thr_kinase_AS"/>
</dbReference>
<feature type="domain" description="Protein kinase" evidence="11">
    <location>
        <begin position="221"/>
        <end position="576"/>
    </location>
</feature>
<dbReference type="GO" id="GO:0003723">
    <property type="term" value="F:RNA binding"/>
    <property type="evidence" value="ECO:0007669"/>
    <property type="project" value="UniProtKB-KW"/>
</dbReference>
<dbReference type="InterPro" id="IPR017441">
    <property type="entry name" value="Protein_kinase_ATP_BS"/>
</dbReference>
<comment type="similarity">
    <text evidence="1">Belongs to the protein kinase superfamily. CAMK Ser/Thr protein kinase family. CHEK2 subfamily.</text>
</comment>
<dbReference type="Gene3D" id="2.60.200.20">
    <property type="match status" value="1"/>
</dbReference>
<name>A0A0F7SEF4_PHARH</name>
<dbReference type="SUPFAM" id="SSF56112">
    <property type="entry name" value="Protein kinase-like (PK-like)"/>
    <property type="match status" value="1"/>
</dbReference>
<dbReference type="SMART" id="SM00220">
    <property type="entry name" value="S_TKc"/>
    <property type="match status" value="1"/>
</dbReference>
<dbReference type="EMBL" id="LN483167">
    <property type="protein sequence ID" value="CDZ96701.1"/>
    <property type="molecule type" value="Genomic_DNA"/>
</dbReference>
<dbReference type="PROSITE" id="PS50006">
    <property type="entry name" value="FHA_DOMAIN"/>
    <property type="match status" value="1"/>
</dbReference>
<dbReference type="InterPro" id="IPR000253">
    <property type="entry name" value="FHA_dom"/>
</dbReference>
<dbReference type="GO" id="GO:0005524">
    <property type="term" value="F:ATP binding"/>
    <property type="evidence" value="ECO:0007669"/>
    <property type="project" value="UniProtKB-UniRule"/>
</dbReference>
<sequence>MFPSIALPNRKRVLLTPSPPSSFRSPSPEFKIIIHPSPTPLTSPIKKSTDEVERRLQEDPGYRGCGFLMTPRTDGRGKERLLLTSTNPFFIGRNPTCDYVVPSPVVSGKHMRIYTVRNDKNQPLSCVEDLSMNGIVVNGKRLKSQAIFLSEGDIIEIPQTTKRFVFHLPLNHLDEDDHTQLGLLDSSEASILSYREDRGLHPPNCKTASVPATLKIGHYRVFLDQSLGSGSFGKVRLAVDGRTEAQVACKTVPKSRLLGDRDFERLYNELELGLKLDHPNVIKVFKYHQTESHFHIFLQLVTGGDLFSYIIKHRQLEEAEAKYIMYQILHGVQYLHENGCAHRDLKPENILLQQGEVYPTILICDFGLSTMHPDERAPQSNALAIRAPSIVGTAAYFSPEYIKASAWVNLETSRLRALKKDKTIRARNEVLLDASRLDCWSLGVVLFIIATGYHPFGNEEDEESDCEMQSGKSSIDQHRGHSRRMSSDAHAGVRPGARSFSLGEKWKPAARMEVGEKTAEQHMNLFSKRVCEQEVQFSPDTWSSYHPSVQDLILGLLRREPAIRMSVRQALRHTWFEKDRHSLEESYQTRVVQGRLGRSSRSKRQRMTTDAMDF</sequence>
<evidence type="ECO:0000259" key="10">
    <source>
        <dbReference type="PROSITE" id="PS50006"/>
    </source>
</evidence>
<dbReference type="SUPFAM" id="SSF49879">
    <property type="entry name" value="SMAD/FHA domain"/>
    <property type="match status" value="1"/>
</dbReference>
<feature type="region of interest" description="Disordered" evidence="9">
    <location>
        <begin position="594"/>
        <end position="614"/>
    </location>
</feature>
<proteinExistence type="inferred from homology"/>
<dbReference type="SMART" id="SM00240">
    <property type="entry name" value="FHA"/>
    <property type="match status" value="1"/>
</dbReference>
<feature type="domain" description="FHA" evidence="10">
    <location>
        <begin position="89"/>
        <end position="142"/>
    </location>
</feature>
<organism evidence="12">
    <name type="scientific">Phaffia rhodozyma</name>
    <name type="common">Yeast</name>
    <name type="synonym">Xanthophyllomyces dendrorhous</name>
    <dbReference type="NCBI Taxonomy" id="264483"/>
    <lineage>
        <taxon>Eukaryota</taxon>
        <taxon>Fungi</taxon>
        <taxon>Dikarya</taxon>
        <taxon>Basidiomycota</taxon>
        <taxon>Agaricomycotina</taxon>
        <taxon>Tremellomycetes</taxon>
        <taxon>Cystofilobasidiales</taxon>
        <taxon>Mrakiaceae</taxon>
        <taxon>Phaffia</taxon>
    </lineage>
</organism>
<dbReference type="Pfam" id="PF00069">
    <property type="entry name" value="Pkinase"/>
    <property type="match status" value="1"/>
</dbReference>
<keyword evidence="6 8" id="KW-0067">ATP-binding</keyword>
<dbReference type="InterPro" id="IPR008984">
    <property type="entry name" value="SMAD_FHA_dom_sf"/>
</dbReference>
<evidence type="ECO:0000259" key="11">
    <source>
        <dbReference type="PROSITE" id="PS50011"/>
    </source>
</evidence>
<dbReference type="Pfam" id="PF00498">
    <property type="entry name" value="FHA"/>
    <property type="match status" value="1"/>
</dbReference>
<evidence type="ECO:0000256" key="7">
    <source>
        <dbReference type="PROSITE-ProRule" id="PRU00182"/>
    </source>
</evidence>
<keyword evidence="7" id="KW-0694">RNA-binding</keyword>
<dbReference type="GO" id="GO:0004674">
    <property type="term" value="F:protein serine/threonine kinase activity"/>
    <property type="evidence" value="ECO:0007669"/>
    <property type="project" value="UniProtKB-KW"/>
</dbReference>
<dbReference type="Gene3D" id="1.10.510.10">
    <property type="entry name" value="Transferase(Phosphotransferase) domain 1"/>
    <property type="match status" value="2"/>
</dbReference>
<dbReference type="PROSITE" id="PS00107">
    <property type="entry name" value="PROTEIN_KINASE_ATP"/>
    <property type="match status" value="1"/>
</dbReference>